<comment type="function">
    <text evidence="5">Has an important function as a repair enzyme for proteins that have been inactivated by oxidation. Catalyzes the reversible oxidation-reduction of methionine sulfoxide in proteins to methionine.</text>
</comment>
<dbReference type="PANTHER" id="PTHR42799">
    <property type="entry name" value="MITOCHONDRIAL PEPTIDE METHIONINE SULFOXIDE REDUCTASE"/>
    <property type="match status" value="1"/>
</dbReference>
<dbReference type="Gene3D" id="3.30.1060.10">
    <property type="entry name" value="Peptide methionine sulphoxide reductase MsrA"/>
    <property type="match status" value="1"/>
</dbReference>
<dbReference type="EMBL" id="CP033622">
    <property type="protein sequence ID" value="QIZ50085.1"/>
    <property type="molecule type" value="Genomic_DNA"/>
</dbReference>
<comment type="catalytic activity">
    <reaction evidence="3 5">
        <text>L-methionyl-[protein] + [thioredoxin]-disulfide + H2O = L-methionyl-(S)-S-oxide-[protein] + [thioredoxin]-dithiol</text>
        <dbReference type="Rhea" id="RHEA:14217"/>
        <dbReference type="Rhea" id="RHEA-COMP:10698"/>
        <dbReference type="Rhea" id="RHEA-COMP:10700"/>
        <dbReference type="Rhea" id="RHEA-COMP:12313"/>
        <dbReference type="Rhea" id="RHEA-COMP:12315"/>
        <dbReference type="ChEBI" id="CHEBI:15377"/>
        <dbReference type="ChEBI" id="CHEBI:16044"/>
        <dbReference type="ChEBI" id="CHEBI:29950"/>
        <dbReference type="ChEBI" id="CHEBI:44120"/>
        <dbReference type="ChEBI" id="CHEBI:50058"/>
        <dbReference type="EC" id="1.8.4.11"/>
    </reaction>
</comment>
<proteinExistence type="inferred from homology"/>
<dbReference type="SUPFAM" id="SSF55068">
    <property type="entry name" value="Peptide methionine sulfoxide reductase"/>
    <property type="match status" value="1"/>
</dbReference>
<dbReference type="GO" id="GO:0008113">
    <property type="term" value="F:peptide-methionine (S)-S-oxide reductase activity"/>
    <property type="evidence" value="ECO:0007669"/>
    <property type="project" value="UniProtKB-UniRule"/>
</dbReference>
<evidence type="ECO:0000313" key="10">
    <source>
        <dbReference type="Proteomes" id="UP000824976"/>
    </source>
</evidence>
<dbReference type="InterPro" id="IPR002569">
    <property type="entry name" value="Met_Sox_Rdtase_MsrA_dom"/>
</dbReference>
<evidence type="ECO:0000259" key="6">
    <source>
        <dbReference type="Pfam" id="PF01625"/>
    </source>
</evidence>
<comment type="catalytic activity">
    <reaction evidence="4 5">
        <text>[thioredoxin]-disulfide + L-methionine + H2O = L-methionine (S)-S-oxide + [thioredoxin]-dithiol</text>
        <dbReference type="Rhea" id="RHEA:19993"/>
        <dbReference type="Rhea" id="RHEA-COMP:10698"/>
        <dbReference type="Rhea" id="RHEA-COMP:10700"/>
        <dbReference type="ChEBI" id="CHEBI:15377"/>
        <dbReference type="ChEBI" id="CHEBI:29950"/>
        <dbReference type="ChEBI" id="CHEBI:50058"/>
        <dbReference type="ChEBI" id="CHEBI:57844"/>
        <dbReference type="ChEBI" id="CHEBI:58772"/>
        <dbReference type="EC" id="1.8.4.11"/>
    </reaction>
</comment>
<name>A0AAE6YYE5_9GAMM</name>
<accession>A0AAE6YYE5</accession>
<dbReference type="InterPro" id="IPR036509">
    <property type="entry name" value="Met_Sox_Rdtase_MsrA_sf"/>
</dbReference>
<evidence type="ECO:0000256" key="4">
    <source>
        <dbReference type="ARBA" id="ARBA00048782"/>
    </source>
</evidence>
<evidence type="ECO:0000313" key="8">
    <source>
        <dbReference type="EMBL" id="QYM93748.1"/>
    </source>
</evidence>
<dbReference type="Proteomes" id="UP000824976">
    <property type="component" value="Chromosome"/>
</dbReference>
<evidence type="ECO:0000313" key="9">
    <source>
        <dbReference type="Proteomes" id="UP000500801"/>
    </source>
</evidence>
<dbReference type="NCBIfam" id="TIGR00401">
    <property type="entry name" value="msrA"/>
    <property type="match status" value="1"/>
</dbReference>
<dbReference type="Pfam" id="PF01625">
    <property type="entry name" value="PMSR"/>
    <property type="match status" value="1"/>
</dbReference>
<feature type="active site" evidence="5">
    <location>
        <position position="53"/>
    </location>
</feature>
<gene>
    <name evidence="5 7" type="primary">msrA</name>
    <name evidence="7" type="ORF">DWG24_04375</name>
    <name evidence="8" type="ORF">FGI21_18650</name>
</gene>
<dbReference type="PANTHER" id="PTHR42799:SF2">
    <property type="entry name" value="MITOCHONDRIAL PEPTIDE METHIONINE SULFOXIDE REDUCTASE"/>
    <property type="match status" value="1"/>
</dbReference>
<keyword evidence="10" id="KW-1185">Reference proteome</keyword>
<protein>
    <recommendedName>
        <fullName evidence="5">Peptide methionine sulfoxide reductase MsrA</fullName>
        <shortName evidence="5">Protein-methionine-S-oxide reductase</shortName>
        <ecNumber evidence="5">1.8.4.11</ecNumber>
    </recommendedName>
    <alternativeName>
        <fullName evidence="5">Peptide-methionine (S)-S-oxide reductase</fullName>
        <shortName evidence="5">Peptide Met(O) reductase</shortName>
    </alternativeName>
</protein>
<reference evidence="7 9" key="1">
    <citation type="submission" date="2018-11" db="EMBL/GenBank/DDBJ databases">
        <title>Complete genome sequence of Dickeya zeae strain CE1 infecting Canna edulis Ker-Gawl. in China.</title>
        <authorList>
            <person name="Zhang J."/>
            <person name="Lin B."/>
            <person name="Shen H."/>
            <person name="Jiang S."/>
            <person name="Pu X."/>
            <person name="Sun D."/>
        </authorList>
    </citation>
    <scope>NUCLEOTIDE SEQUENCE [LARGE SCALE GENOMIC DNA]</scope>
    <source>
        <strain evidence="7 9">CE1</strain>
    </source>
</reference>
<dbReference type="EMBL" id="CP040817">
    <property type="protein sequence ID" value="QYM93748.1"/>
    <property type="molecule type" value="Genomic_DNA"/>
</dbReference>
<dbReference type="GO" id="GO:0005737">
    <property type="term" value="C:cytoplasm"/>
    <property type="evidence" value="ECO:0007669"/>
    <property type="project" value="TreeGrafter"/>
</dbReference>
<keyword evidence="2 5" id="KW-0560">Oxidoreductase</keyword>
<sequence>MIVNFDKTQLIDKSDALPGRTTPMPVARLHVVNQHSMTHVPDHMEVAIFAMGCFWGVERLFWQQPGVYSTASGYCGGYTPNPTYREVCTGKTGHAEAVRVVFDPAEVSYTQLLQLFWENHHPAQGMQQGNDIGTQYRSALYTLTPEQDAAAKASYQRFQQAMREAGDNRAITTEIQPAGPFYYAEDEHQQYLHKNPHGYCGLGGIGVCLPPQG</sequence>
<dbReference type="AlphaFoldDB" id="A0AAE6YYE5"/>
<dbReference type="HAMAP" id="MF_01401">
    <property type="entry name" value="MsrA"/>
    <property type="match status" value="1"/>
</dbReference>
<dbReference type="GO" id="GO:0034599">
    <property type="term" value="P:cellular response to oxidative stress"/>
    <property type="evidence" value="ECO:0007669"/>
    <property type="project" value="TreeGrafter"/>
</dbReference>
<evidence type="ECO:0000256" key="3">
    <source>
        <dbReference type="ARBA" id="ARBA00047806"/>
    </source>
</evidence>
<dbReference type="InterPro" id="IPR050162">
    <property type="entry name" value="MsrA_MetSO_reductase"/>
</dbReference>
<evidence type="ECO:0000313" key="7">
    <source>
        <dbReference type="EMBL" id="QIZ50085.1"/>
    </source>
</evidence>
<comment type="similarity">
    <text evidence="1 5">Belongs to the MsrA Met sulfoxide reductase family.</text>
</comment>
<feature type="domain" description="Peptide methionine sulphoxide reductase MsrA" evidence="6">
    <location>
        <begin position="47"/>
        <end position="200"/>
    </location>
</feature>
<dbReference type="RefSeq" id="WP_168361645.1">
    <property type="nucleotide sequence ID" value="NZ_CP033622.1"/>
</dbReference>
<evidence type="ECO:0000256" key="1">
    <source>
        <dbReference type="ARBA" id="ARBA00005591"/>
    </source>
</evidence>
<dbReference type="Proteomes" id="UP000500801">
    <property type="component" value="Chromosome"/>
</dbReference>
<organism evidence="7 9">
    <name type="scientific">Dickeya zeae</name>
    <dbReference type="NCBI Taxonomy" id="204042"/>
    <lineage>
        <taxon>Bacteria</taxon>
        <taxon>Pseudomonadati</taxon>
        <taxon>Pseudomonadota</taxon>
        <taxon>Gammaproteobacteria</taxon>
        <taxon>Enterobacterales</taxon>
        <taxon>Pectobacteriaceae</taxon>
        <taxon>Dickeya</taxon>
    </lineage>
</organism>
<dbReference type="EC" id="1.8.4.11" evidence="5"/>
<evidence type="ECO:0000256" key="2">
    <source>
        <dbReference type="ARBA" id="ARBA00023002"/>
    </source>
</evidence>
<reference evidence="8 10" key="2">
    <citation type="submission" date="2019-06" db="EMBL/GenBank/DDBJ databases">
        <title>Complete genome of Dickeya zeae PL65.</title>
        <authorList>
            <person name="Boluk G."/>
            <person name="Arif M."/>
        </authorList>
    </citation>
    <scope>NUCLEOTIDE SEQUENCE [LARGE SCALE GENOMIC DNA]</scope>
    <source>
        <strain evidence="8 10">PL65</strain>
    </source>
</reference>
<evidence type="ECO:0000256" key="5">
    <source>
        <dbReference type="HAMAP-Rule" id="MF_01401"/>
    </source>
</evidence>
<dbReference type="FunFam" id="3.30.1060.10:FF:000001">
    <property type="entry name" value="Peptide methionine sulfoxide reductase MsrA"/>
    <property type="match status" value="1"/>
</dbReference>